<reference evidence="6 7" key="1">
    <citation type="submission" date="2020-03" db="EMBL/GenBank/DDBJ databases">
        <title>Bacterial samples isolated from urine from healthy bovine heifers (Gyr breed).</title>
        <authorList>
            <person name="Giannattasio-Ferraz S."/>
            <person name="Maskeri L."/>
            <person name="Penido A."/>
            <person name="Barbosa-Stancioli E.F."/>
            <person name="Putonti C."/>
        </authorList>
    </citation>
    <scope>NUCLEOTIDE SEQUENCE [LARGE SCALE GENOMIC DNA]</scope>
    <source>
        <strain evidence="6 7">UFMG-H7</strain>
    </source>
</reference>
<keyword evidence="1 5" id="KW-1003">Cell membrane</keyword>
<organism evidence="6 7">
    <name type="scientific">Vagococcus fluvialis</name>
    <dbReference type="NCBI Taxonomy" id="2738"/>
    <lineage>
        <taxon>Bacteria</taxon>
        <taxon>Bacillati</taxon>
        <taxon>Bacillota</taxon>
        <taxon>Bacilli</taxon>
        <taxon>Lactobacillales</taxon>
        <taxon>Enterococcaceae</taxon>
        <taxon>Vagococcus</taxon>
    </lineage>
</organism>
<dbReference type="Proteomes" id="UP000521358">
    <property type="component" value="Unassembled WGS sequence"/>
</dbReference>
<dbReference type="Pfam" id="PF07155">
    <property type="entry name" value="ECF-ribofla_trS"/>
    <property type="match status" value="1"/>
</dbReference>
<evidence type="ECO:0000256" key="5">
    <source>
        <dbReference type="HAMAP-Rule" id="MF_01572"/>
    </source>
</evidence>
<keyword evidence="4 5" id="KW-0472">Membrane</keyword>
<feature type="transmembrane region" description="Helical" evidence="5">
    <location>
        <begin position="6"/>
        <end position="28"/>
    </location>
</feature>
<dbReference type="EMBL" id="JAAVMB010000003">
    <property type="protein sequence ID" value="NKC67303.1"/>
    <property type="molecule type" value="Genomic_DNA"/>
</dbReference>
<keyword evidence="2 5" id="KW-0812">Transmembrane</keyword>
<feature type="transmembrane region" description="Helical" evidence="5">
    <location>
        <begin position="115"/>
        <end position="138"/>
    </location>
</feature>
<evidence type="ECO:0000256" key="1">
    <source>
        <dbReference type="ARBA" id="ARBA00022475"/>
    </source>
</evidence>
<dbReference type="AlphaFoldDB" id="A0A7X6D7U8"/>
<sequence length="183" mass="19647">MKKELSIKDIVAVGIGAAVFVILFRFIAIPSGLPNTEIQIAYGFLALMGSLFGPIPAALIGFIGHTIKDFTTYGSAWWSWIVCSGLIGLAFGLVGKKFKLEEGIFTKKDMIYFNIFQVISNAIVWGLVAPTLDVIIYAEPANKVYAQGIFSVISNSISAGIVGTLLMVAYAASRTKKGSLSKD</sequence>
<comment type="similarity">
    <text evidence="5">Belongs to the UPF0397 family.</text>
</comment>
<keyword evidence="3 5" id="KW-1133">Transmembrane helix</keyword>
<evidence type="ECO:0000313" key="7">
    <source>
        <dbReference type="Proteomes" id="UP000521358"/>
    </source>
</evidence>
<evidence type="ECO:0000256" key="2">
    <source>
        <dbReference type="ARBA" id="ARBA00022692"/>
    </source>
</evidence>
<name>A0A7X6D7U8_9ENTE</name>
<dbReference type="HAMAP" id="MF_01572">
    <property type="entry name" value="UPF0397"/>
    <property type="match status" value="1"/>
</dbReference>
<evidence type="ECO:0000256" key="3">
    <source>
        <dbReference type="ARBA" id="ARBA00022989"/>
    </source>
</evidence>
<protein>
    <recommendedName>
        <fullName evidence="5">UPF0397 protein HED35_04315</fullName>
    </recommendedName>
</protein>
<dbReference type="RefSeq" id="WP_167806540.1">
    <property type="nucleotide sequence ID" value="NZ_JAAVMB010000003.1"/>
</dbReference>
<dbReference type="NCBIfam" id="NF010182">
    <property type="entry name" value="PRK13661.1"/>
    <property type="match status" value="1"/>
</dbReference>
<proteinExistence type="inferred from homology"/>
<feature type="transmembrane region" description="Helical" evidence="5">
    <location>
        <begin position="40"/>
        <end position="64"/>
    </location>
</feature>
<dbReference type="PANTHER" id="PTHR37815">
    <property type="entry name" value="UPF0397 PROTEIN BC_2624-RELATED"/>
    <property type="match status" value="1"/>
</dbReference>
<gene>
    <name evidence="6" type="ORF">HED35_04315</name>
</gene>
<dbReference type="PANTHER" id="PTHR37815:SF3">
    <property type="entry name" value="UPF0397 PROTEIN SPR0429"/>
    <property type="match status" value="1"/>
</dbReference>
<comment type="subcellular location">
    <subcellularLocation>
        <location evidence="5">Cell membrane</location>
        <topology evidence="5">Multi-pass membrane protein</topology>
    </subcellularLocation>
</comment>
<dbReference type="InterPro" id="IPR022914">
    <property type="entry name" value="UPF0397"/>
</dbReference>
<dbReference type="Gene3D" id="1.10.1760.20">
    <property type="match status" value="1"/>
</dbReference>
<comment type="caution">
    <text evidence="6">The sequence shown here is derived from an EMBL/GenBank/DDBJ whole genome shotgun (WGS) entry which is preliminary data.</text>
</comment>
<accession>A0A7X6D7U8</accession>
<dbReference type="GO" id="GO:0005886">
    <property type="term" value="C:plasma membrane"/>
    <property type="evidence" value="ECO:0007669"/>
    <property type="project" value="UniProtKB-SubCell"/>
</dbReference>
<dbReference type="InterPro" id="IPR009825">
    <property type="entry name" value="ECF_substrate-spec-like"/>
</dbReference>
<feature type="transmembrane region" description="Helical" evidence="5">
    <location>
        <begin position="76"/>
        <end position="94"/>
    </location>
</feature>
<evidence type="ECO:0000313" key="6">
    <source>
        <dbReference type="EMBL" id="NKC67303.1"/>
    </source>
</evidence>
<evidence type="ECO:0000256" key="4">
    <source>
        <dbReference type="ARBA" id="ARBA00023136"/>
    </source>
</evidence>
<feature type="transmembrane region" description="Helical" evidence="5">
    <location>
        <begin position="144"/>
        <end position="172"/>
    </location>
</feature>